<evidence type="ECO:0000259" key="2">
    <source>
        <dbReference type="SMART" id="SM00563"/>
    </source>
</evidence>
<organism evidence="3 4">
    <name type="scientific">Desulfobotulus pelophilus</name>
    <dbReference type="NCBI Taxonomy" id="2823377"/>
    <lineage>
        <taxon>Bacteria</taxon>
        <taxon>Pseudomonadati</taxon>
        <taxon>Thermodesulfobacteriota</taxon>
        <taxon>Desulfobacteria</taxon>
        <taxon>Desulfobacterales</taxon>
        <taxon>Desulfobacteraceae</taxon>
        <taxon>Desulfobotulus</taxon>
    </lineage>
</organism>
<dbReference type="CDD" id="cd07990">
    <property type="entry name" value="LPLAT_LCLAT1-like"/>
    <property type="match status" value="1"/>
</dbReference>
<evidence type="ECO:0000313" key="4">
    <source>
        <dbReference type="Proteomes" id="UP001209681"/>
    </source>
</evidence>
<comment type="caution">
    <text evidence="3">The sequence shown here is derived from an EMBL/GenBank/DDBJ whole genome shotgun (WGS) entry which is preliminary data.</text>
</comment>
<keyword evidence="3" id="KW-0012">Acyltransferase</keyword>
<sequence length="309" mass="36073">MQTLFPSFLRGVLVITILSLSTTTLFIPIILLTFVKLMVPWKGSRKLITRVLILISTFWVHVNNITFSFFLPTQWDVRGGENLSPHGWYLVLCNHQSWVDILALQKIMKGKIPFLKFFLKQQLIWVPIMGIAWWALDFPFMKRYSREYILKHPHKKGKDLESTRIACEKFRTTPVSIMNFVEGTRITEAKHRRQKSPFHGLLKPKAAGTAFVIAAMGTQMNQIVDVTIAYPRGIPTFWQFVSGKTPLIRMHIRSLPIHEKLRGDYFNDPDFRNIFQKELNTLWQEKEKRLSQMQQDVWLDTITAKKEAA</sequence>
<feature type="transmembrane region" description="Helical" evidence="1">
    <location>
        <begin position="12"/>
        <end position="35"/>
    </location>
</feature>
<feature type="transmembrane region" description="Helical" evidence="1">
    <location>
        <begin position="47"/>
        <end position="67"/>
    </location>
</feature>
<dbReference type="InterPro" id="IPR002123">
    <property type="entry name" value="Plipid/glycerol_acylTrfase"/>
</dbReference>
<keyword evidence="3" id="KW-0808">Transferase</keyword>
<name>A0ABT3N5V8_9BACT</name>
<evidence type="ECO:0000256" key="1">
    <source>
        <dbReference type="SAM" id="Phobius"/>
    </source>
</evidence>
<gene>
    <name evidence="3" type="ORF">OOT00_02495</name>
</gene>
<keyword evidence="4" id="KW-1185">Reference proteome</keyword>
<keyword evidence="1" id="KW-0472">Membrane</keyword>
<dbReference type="SUPFAM" id="SSF69593">
    <property type="entry name" value="Glycerol-3-phosphate (1)-acyltransferase"/>
    <property type="match status" value="1"/>
</dbReference>
<dbReference type="RefSeq" id="WP_265423709.1">
    <property type="nucleotide sequence ID" value="NZ_JAPFPW010000002.1"/>
</dbReference>
<dbReference type="EMBL" id="JAPFPW010000002">
    <property type="protein sequence ID" value="MCW7752848.1"/>
    <property type="molecule type" value="Genomic_DNA"/>
</dbReference>
<dbReference type="NCBIfam" id="NF010621">
    <property type="entry name" value="PRK14014.1"/>
    <property type="match status" value="1"/>
</dbReference>
<dbReference type="SMART" id="SM00563">
    <property type="entry name" value="PlsC"/>
    <property type="match status" value="1"/>
</dbReference>
<dbReference type="PANTHER" id="PTHR10983:SF16">
    <property type="entry name" value="LYSOCARDIOLIPIN ACYLTRANSFERASE 1"/>
    <property type="match status" value="1"/>
</dbReference>
<keyword evidence="1" id="KW-1133">Transmembrane helix</keyword>
<dbReference type="GO" id="GO:0016746">
    <property type="term" value="F:acyltransferase activity"/>
    <property type="evidence" value="ECO:0007669"/>
    <property type="project" value="UniProtKB-KW"/>
</dbReference>
<protein>
    <submittedName>
        <fullName evidence="3">Acyltransferase</fullName>
    </submittedName>
</protein>
<dbReference type="Pfam" id="PF01553">
    <property type="entry name" value="Acyltransferase"/>
    <property type="match status" value="1"/>
</dbReference>
<dbReference type="PANTHER" id="PTHR10983">
    <property type="entry name" value="1-ACYLGLYCEROL-3-PHOSPHATE ACYLTRANSFERASE-RELATED"/>
    <property type="match status" value="1"/>
</dbReference>
<proteinExistence type="predicted"/>
<accession>A0ABT3N5V8</accession>
<feature type="transmembrane region" description="Helical" evidence="1">
    <location>
        <begin position="117"/>
        <end position="136"/>
    </location>
</feature>
<feature type="domain" description="Phospholipid/glycerol acyltransferase" evidence="2">
    <location>
        <begin position="89"/>
        <end position="231"/>
    </location>
</feature>
<reference evidence="3 4" key="1">
    <citation type="submission" date="2022-11" db="EMBL/GenBank/DDBJ databases">
        <title>Desulfobotulus tamanensis H1 sp. nov. - anaerobic, alkaliphilic, sulphate reducing bacterium isolated from terrestrial mud volcano.</title>
        <authorList>
            <person name="Frolova A."/>
            <person name="Merkel A.Y."/>
            <person name="Slobodkin A.I."/>
        </authorList>
    </citation>
    <scope>NUCLEOTIDE SEQUENCE [LARGE SCALE GENOMIC DNA]</scope>
    <source>
        <strain evidence="3 4">H1</strain>
    </source>
</reference>
<evidence type="ECO:0000313" key="3">
    <source>
        <dbReference type="EMBL" id="MCW7752848.1"/>
    </source>
</evidence>
<keyword evidence="1" id="KW-0812">Transmembrane</keyword>
<dbReference type="Proteomes" id="UP001209681">
    <property type="component" value="Unassembled WGS sequence"/>
</dbReference>